<comment type="caution">
    <text evidence="15">The sequence shown here is derived from an EMBL/GenBank/DDBJ whole genome shotgun (WGS) entry which is preliminary data.</text>
</comment>
<dbReference type="GO" id="GO:0003994">
    <property type="term" value="F:aconitate hydratase activity"/>
    <property type="evidence" value="ECO:0007669"/>
    <property type="project" value="UniProtKB-EC"/>
</dbReference>
<evidence type="ECO:0000313" key="15">
    <source>
        <dbReference type="EMBL" id="MXO72847.1"/>
    </source>
</evidence>
<comment type="catalytic activity">
    <reaction evidence="10">
        <text>citrate = D-threo-isocitrate</text>
        <dbReference type="Rhea" id="RHEA:10336"/>
        <dbReference type="ChEBI" id="CHEBI:15562"/>
        <dbReference type="ChEBI" id="CHEBI:16947"/>
        <dbReference type="EC" id="4.2.1.3"/>
    </reaction>
</comment>
<dbReference type="PROSITE" id="PS01244">
    <property type="entry name" value="ACONITASE_2"/>
    <property type="match status" value="1"/>
</dbReference>
<evidence type="ECO:0000256" key="8">
    <source>
        <dbReference type="ARBA" id="ARBA00023004"/>
    </source>
</evidence>
<keyword evidence="16" id="KW-1185">Reference proteome</keyword>
<dbReference type="Pfam" id="PF00330">
    <property type="entry name" value="Aconitase"/>
    <property type="match status" value="1"/>
</dbReference>
<keyword evidence="6" id="KW-0004">4Fe-4S</keyword>
<keyword evidence="15" id="KW-0456">Lyase</keyword>
<dbReference type="AlphaFoldDB" id="A0A844Z2V5"/>
<dbReference type="InterPro" id="IPR036008">
    <property type="entry name" value="Aconitase_4Fe-4S_dom"/>
</dbReference>
<dbReference type="InterPro" id="IPR015928">
    <property type="entry name" value="Aconitase/3IPM_dehydase_swvl"/>
</dbReference>
<reference evidence="15 16" key="1">
    <citation type="submission" date="2019-12" db="EMBL/GenBank/DDBJ databases">
        <title>Genomic-based taxomic classification of the family Erythrobacteraceae.</title>
        <authorList>
            <person name="Xu L."/>
        </authorList>
    </citation>
    <scope>NUCLEOTIDE SEQUENCE [LARGE SCALE GENOMIC DNA]</scope>
    <source>
        <strain evidence="15 16">M0322</strain>
    </source>
</reference>
<evidence type="ECO:0000259" key="14">
    <source>
        <dbReference type="Pfam" id="PF00694"/>
    </source>
</evidence>
<comment type="similarity">
    <text evidence="3">Belongs to the aconitase/IPM isomerase family.</text>
</comment>
<dbReference type="RefSeq" id="WP_160772780.1">
    <property type="nucleotide sequence ID" value="NZ_WTYV01000006.1"/>
</dbReference>
<dbReference type="GO" id="GO:0006099">
    <property type="term" value="P:tricarboxylic acid cycle"/>
    <property type="evidence" value="ECO:0007669"/>
    <property type="project" value="UniProtKB-UniPathway"/>
</dbReference>
<evidence type="ECO:0000256" key="9">
    <source>
        <dbReference type="ARBA" id="ARBA00023014"/>
    </source>
</evidence>
<dbReference type="GO" id="GO:0046872">
    <property type="term" value="F:metal ion binding"/>
    <property type="evidence" value="ECO:0007669"/>
    <property type="project" value="UniProtKB-KW"/>
</dbReference>
<name>A0A844Z2V5_9SPHN</name>
<evidence type="ECO:0000256" key="3">
    <source>
        <dbReference type="ARBA" id="ARBA00007185"/>
    </source>
</evidence>
<dbReference type="InterPro" id="IPR006249">
    <property type="entry name" value="Aconitase/IRP2"/>
</dbReference>
<dbReference type="InterPro" id="IPR018136">
    <property type="entry name" value="Aconitase_4Fe-4S_BS"/>
</dbReference>
<dbReference type="InterPro" id="IPR015931">
    <property type="entry name" value="Acnase/IPM_dHydase_lsu_aba_1/3"/>
</dbReference>
<proteinExistence type="inferred from homology"/>
<comment type="pathway">
    <text evidence="2">Carbohydrate metabolism; tricarboxylic acid cycle; isocitrate from oxaloacetate: step 2/2.</text>
</comment>
<dbReference type="Gene3D" id="3.20.19.10">
    <property type="entry name" value="Aconitase, domain 4"/>
    <property type="match status" value="1"/>
</dbReference>
<dbReference type="PRINTS" id="PR00415">
    <property type="entry name" value="ACONITASE"/>
</dbReference>
<dbReference type="OrthoDB" id="9764318at2"/>
<evidence type="ECO:0000256" key="5">
    <source>
        <dbReference type="ARBA" id="ARBA00019378"/>
    </source>
</evidence>
<evidence type="ECO:0000256" key="7">
    <source>
        <dbReference type="ARBA" id="ARBA00022723"/>
    </source>
</evidence>
<sequence>MDRLPTAWDKLDADVTARLSSLPRSLRLLLENALAHGAPPSVAGQFAAWLDGRRDALEVPFLPTRILMQDTAGVAALVDLAALRDRATHPVDALVPIDLVIDHSLKVDFSGTADAADRNLDLEFRRNTERYAFFKWAEQAFERFRVVPPGNGICHQVNLERLASIALRQDGPDPMVVPEIVIGTDSHTTMINALGILGWGVGGLDAEMAALGQVAQLSLPQVTEVRLNGRLAPGVTATDAALALTAFLRNAGVVAHILEMTGDGAASLSLPDRAAMANMSPEYGATACLFAVDGETLRYLRAAGRSEADLALYEAYARQSGLWAGGPQRHYDQVLSFDLGAVQPVMAGPARPQDVLPLRQIPASLPQSGAPADGAVFIAAITSCTNTANPVLMVQAGLVARRARELGLSLPPWVKASLAPGSRAMADLLQRAGLLDDLAALGFALVGFGCTTCVGNSGDLLPAARTMLEANPGMVGAAVLSGNRNFPNRIHPDLRANYLASPPLVVAAALAGSLALDLATQAIGTDMAGKPALLADLWPQHGAAEALLARLEEAPPQAPALFEAPQWRDLPAPGGSRYPWDRQSLILRPPPFFSEADACRFGVIADAAPLLVLGDNVTTDHISPIGRLARDCPAARWLREQGWSQPGFGSYGDFRGNHEVMLRGTFDNARLDNALVAGEGSRTLDASGKECSIFDAAMSFIAAGTPVIVWAGEAYGCGSARDWAAKGTALLGIRVVIAHSFERIHRSNLVAMGVLPITVPRACSIAPGADDRLDIIGLDRLDVRSGLEIVIRSTARHSVKGIAELHTSEEVQVLAQGGVPRILAAQVSKPLDC</sequence>
<feature type="domain" description="Aconitase A/isopropylmalate dehydratase small subunit swivel" evidence="14">
    <location>
        <begin position="636"/>
        <end position="761"/>
    </location>
</feature>
<evidence type="ECO:0000256" key="6">
    <source>
        <dbReference type="ARBA" id="ARBA00022485"/>
    </source>
</evidence>
<evidence type="ECO:0000313" key="16">
    <source>
        <dbReference type="Proteomes" id="UP000466966"/>
    </source>
</evidence>
<feature type="domain" description="Aconitase/3-isopropylmalate dehydratase large subunit alpha/beta/alpha" evidence="13">
    <location>
        <begin position="56"/>
        <end position="512"/>
    </location>
</feature>
<dbReference type="GO" id="GO:0051539">
    <property type="term" value="F:4 iron, 4 sulfur cluster binding"/>
    <property type="evidence" value="ECO:0007669"/>
    <property type="project" value="UniProtKB-KW"/>
</dbReference>
<evidence type="ECO:0000256" key="11">
    <source>
        <dbReference type="ARBA" id="ARBA00031081"/>
    </source>
</evidence>
<evidence type="ECO:0000256" key="4">
    <source>
        <dbReference type="ARBA" id="ARBA00012926"/>
    </source>
</evidence>
<protein>
    <recommendedName>
        <fullName evidence="5">Aconitate hydratase A</fullName>
        <ecNumber evidence="4">4.2.1.3</ecNumber>
    </recommendedName>
    <alternativeName>
        <fullName evidence="12">Iron-responsive protein-like</fullName>
    </alternativeName>
    <alternativeName>
        <fullName evidence="11">RNA-binding protein</fullName>
    </alternativeName>
</protein>
<dbReference type="Gene3D" id="3.30.499.10">
    <property type="entry name" value="Aconitase, domain 3"/>
    <property type="match status" value="2"/>
</dbReference>
<evidence type="ECO:0000256" key="10">
    <source>
        <dbReference type="ARBA" id="ARBA00023501"/>
    </source>
</evidence>
<evidence type="ECO:0000259" key="13">
    <source>
        <dbReference type="Pfam" id="PF00330"/>
    </source>
</evidence>
<dbReference type="Proteomes" id="UP000466966">
    <property type="component" value="Unassembled WGS sequence"/>
</dbReference>
<evidence type="ECO:0000256" key="2">
    <source>
        <dbReference type="ARBA" id="ARBA00004717"/>
    </source>
</evidence>
<keyword evidence="9" id="KW-0411">Iron-sulfur</keyword>
<accession>A0A844Z2V5</accession>
<dbReference type="PROSITE" id="PS00450">
    <property type="entry name" value="ACONITASE_1"/>
    <property type="match status" value="1"/>
</dbReference>
<dbReference type="InterPro" id="IPR001030">
    <property type="entry name" value="Acoase/IPM_deHydtase_lsu_aba"/>
</dbReference>
<comment type="cofactor">
    <cofactor evidence="1">
        <name>[4Fe-4S] cluster</name>
        <dbReference type="ChEBI" id="CHEBI:49883"/>
    </cofactor>
</comment>
<dbReference type="InterPro" id="IPR000573">
    <property type="entry name" value="AconitaseA/IPMdHydase_ssu_swvl"/>
</dbReference>
<organism evidence="15 16">
    <name type="scientific">Alteraurantiacibacter buctensis</name>
    <dbReference type="NCBI Taxonomy" id="1503981"/>
    <lineage>
        <taxon>Bacteria</taxon>
        <taxon>Pseudomonadati</taxon>
        <taxon>Pseudomonadota</taxon>
        <taxon>Alphaproteobacteria</taxon>
        <taxon>Sphingomonadales</taxon>
        <taxon>Erythrobacteraceae</taxon>
        <taxon>Alteraurantiacibacter</taxon>
    </lineage>
</organism>
<dbReference type="Pfam" id="PF00694">
    <property type="entry name" value="Aconitase_C"/>
    <property type="match status" value="1"/>
</dbReference>
<keyword evidence="7" id="KW-0479">Metal-binding</keyword>
<dbReference type="PANTHER" id="PTHR11670">
    <property type="entry name" value="ACONITASE/IRON-RESPONSIVE ELEMENT FAMILY MEMBER"/>
    <property type="match status" value="1"/>
</dbReference>
<gene>
    <name evidence="15" type="primary">acnA</name>
    <name evidence="15" type="ORF">GRI99_14535</name>
</gene>
<dbReference type="SUPFAM" id="SSF52016">
    <property type="entry name" value="LeuD/IlvD-like"/>
    <property type="match status" value="1"/>
</dbReference>
<dbReference type="Gene3D" id="6.10.190.10">
    <property type="match status" value="1"/>
</dbReference>
<dbReference type="EMBL" id="WTYV01000006">
    <property type="protein sequence ID" value="MXO72847.1"/>
    <property type="molecule type" value="Genomic_DNA"/>
</dbReference>
<keyword evidence="8" id="KW-0408">Iron</keyword>
<evidence type="ECO:0000256" key="12">
    <source>
        <dbReference type="ARBA" id="ARBA00031977"/>
    </source>
</evidence>
<dbReference type="SUPFAM" id="SSF53732">
    <property type="entry name" value="Aconitase iron-sulfur domain"/>
    <property type="match status" value="1"/>
</dbReference>
<dbReference type="NCBIfam" id="NF009520">
    <property type="entry name" value="PRK12881.1"/>
    <property type="match status" value="1"/>
</dbReference>
<dbReference type="UniPathway" id="UPA00223">
    <property type="reaction ID" value="UER00718"/>
</dbReference>
<dbReference type="EC" id="4.2.1.3" evidence="4"/>
<evidence type="ECO:0000256" key="1">
    <source>
        <dbReference type="ARBA" id="ARBA00001966"/>
    </source>
</evidence>
<dbReference type="NCBIfam" id="NF006757">
    <property type="entry name" value="PRK09277.1"/>
    <property type="match status" value="1"/>
</dbReference>